<proteinExistence type="predicted"/>
<dbReference type="PANTHER" id="PTHR32196:SF72">
    <property type="entry name" value="RIBOSE IMPORT PERMEASE PROTEIN RBSC"/>
    <property type="match status" value="1"/>
</dbReference>
<keyword evidence="9" id="KW-1185">Reference proteome</keyword>
<gene>
    <name evidence="8" type="ORF">ACFOHH_18255</name>
</gene>
<evidence type="ECO:0000256" key="6">
    <source>
        <dbReference type="SAM" id="Phobius"/>
    </source>
</evidence>
<feature type="transmembrane region" description="Helical" evidence="6">
    <location>
        <begin position="337"/>
        <end position="355"/>
    </location>
</feature>
<feature type="transmembrane region" description="Helical" evidence="6">
    <location>
        <begin position="128"/>
        <end position="152"/>
    </location>
</feature>
<sequence length="726" mass="78435">MVDTNITSNSSLSRAREAPSGNVSDALVRFRHRWIPTHIVGELLSKSWIDNIVPAVILALIVIIFGSIVPNFFLPANVSDGTRQIGEFGFVVIGMMIVVVGGGIDLSVGSNFALGNLLALALTNMYDMPVAVVFIAVVATCSFIGLINGVLVGVFKLRAFLTTLVMLIGLRALVDSLLLVYALDISAGFYDNAIWDFAGAGDVFGIPISFVLFVVAAILMHIVISRTRLGWHIMAVGGSRRSAHNAGIAVRWTVCLTYVLSGAFCGISAFFYAARLGNGGSYPGVGLEVFALTAVIVGGISLGGGRGSVAKAVIGAMIVQIINLGVVQLGLQSGAGQLVLGLILLAAIGFDVRWVKNRDKILSRVYMSPTYFALPASPVTEAGSGSPFAANDRLGKVEVHGLGQLDGPEDVIFDSAGNLYCGDRLGNIMRLEGPDYKDASVFTHIGGHPLGMAIDREDNIVVCVGGMGLYRVRQDASVEKLTDETNRSLFSIIDDSRLRLTDDCDIAPDGRVFFSEATTRFDMASWPSDALESRPSGRIVCYDPNKKTTRTVARNLTFPNGITLSHNAQSILFAESWACRISRYWFEGPKAGTIEHVIENLPGYPDNINRASDGSYWLALMGMRSPALDLALRMPGFRRRMSQEVSIDEWLYPNINTGCILRFNEKGDVLESLWDKTGANHPMITSMREHKGRLYIGGIFNNRIGSVALDGADKNWTGPSSYWGRT</sequence>
<keyword evidence="3 6" id="KW-0812">Transmembrane</keyword>
<dbReference type="Pfam" id="PF20067">
    <property type="entry name" value="SSL_N"/>
    <property type="match status" value="1"/>
</dbReference>
<dbReference type="EMBL" id="JBHRSP010000032">
    <property type="protein sequence ID" value="MFC3075057.1"/>
    <property type="molecule type" value="Genomic_DNA"/>
</dbReference>
<feature type="transmembrane region" description="Helical" evidence="6">
    <location>
        <begin position="249"/>
        <end position="273"/>
    </location>
</feature>
<dbReference type="InterPro" id="IPR018119">
    <property type="entry name" value="Strictosidine_synth_cons-reg"/>
</dbReference>
<dbReference type="Pfam" id="PF03088">
    <property type="entry name" value="Str_synth"/>
    <property type="match status" value="1"/>
</dbReference>
<feature type="transmembrane region" description="Helical" evidence="6">
    <location>
        <begin position="159"/>
        <end position="183"/>
    </location>
</feature>
<dbReference type="PANTHER" id="PTHR32196">
    <property type="entry name" value="ABC TRANSPORTER PERMEASE PROTEIN YPHD-RELATED-RELATED"/>
    <property type="match status" value="1"/>
</dbReference>
<dbReference type="Pfam" id="PF02653">
    <property type="entry name" value="BPD_transp_2"/>
    <property type="match status" value="1"/>
</dbReference>
<protein>
    <submittedName>
        <fullName evidence="8">ABC transporter permease</fullName>
    </submittedName>
</protein>
<dbReference type="RefSeq" id="WP_257315508.1">
    <property type="nucleotide sequence ID" value="NZ_JANFDG010000012.1"/>
</dbReference>
<organism evidence="8 9">
    <name type="scientific">Shinella pollutisoli</name>
    <dbReference type="NCBI Taxonomy" id="2250594"/>
    <lineage>
        <taxon>Bacteria</taxon>
        <taxon>Pseudomonadati</taxon>
        <taxon>Pseudomonadota</taxon>
        <taxon>Alphaproteobacteria</taxon>
        <taxon>Hyphomicrobiales</taxon>
        <taxon>Rhizobiaceae</taxon>
        <taxon>Shinella</taxon>
    </lineage>
</organism>
<keyword evidence="2" id="KW-1003">Cell membrane</keyword>
<comment type="caution">
    <text evidence="8">The sequence shown here is derived from an EMBL/GenBank/DDBJ whole genome shotgun (WGS) entry which is preliminary data.</text>
</comment>
<dbReference type="SUPFAM" id="SSF63829">
    <property type="entry name" value="Calcium-dependent phosphotriesterase"/>
    <property type="match status" value="1"/>
</dbReference>
<dbReference type="Gene3D" id="2.120.10.30">
    <property type="entry name" value="TolB, C-terminal domain"/>
    <property type="match status" value="1"/>
</dbReference>
<feature type="transmembrane region" description="Helical" evidence="6">
    <location>
        <begin position="285"/>
        <end position="305"/>
    </location>
</feature>
<feature type="transmembrane region" description="Helical" evidence="6">
    <location>
        <begin position="88"/>
        <end position="108"/>
    </location>
</feature>
<evidence type="ECO:0000256" key="1">
    <source>
        <dbReference type="ARBA" id="ARBA00004651"/>
    </source>
</evidence>
<evidence type="ECO:0000256" key="5">
    <source>
        <dbReference type="ARBA" id="ARBA00023136"/>
    </source>
</evidence>
<accession>A0ABV7DJB4</accession>
<feature type="transmembrane region" description="Helical" evidence="6">
    <location>
        <begin position="203"/>
        <end position="224"/>
    </location>
</feature>
<dbReference type="CDD" id="cd06579">
    <property type="entry name" value="TM_PBP1_transp_AraH_like"/>
    <property type="match status" value="1"/>
</dbReference>
<evidence type="ECO:0000313" key="9">
    <source>
        <dbReference type="Proteomes" id="UP001595377"/>
    </source>
</evidence>
<evidence type="ECO:0000256" key="4">
    <source>
        <dbReference type="ARBA" id="ARBA00022989"/>
    </source>
</evidence>
<evidence type="ECO:0000259" key="7">
    <source>
        <dbReference type="Pfam" id="PF03088"/>
    </source>
</evidence>
<feature type="domain" description="Strictosidine synthase conserved region" evidence="7">
    <location>
        <begin position="502"/>
        <end position="588"/>
    </location>
</feature>
<keyword evidence="5 6" id="KW-0472">Membrane</keyword>
<keyword evidence="4 6" id="KW-1133">Transmembrane helix</keyword>
<feature type="transmembrane region" description="Helical" evidence="6">
    <location>
        <begin position="52"/>
        <end position="76"/>
    </location>
</feature>
<evidence type="ECO:0000313" key="8">
    <source>
        <dbReference type="EMBL" id="MFC3075057.1"/>
    </source>
</evidence>
<dbReference type="InterPro" id="IPR001851">
    <property type="entry name" value="ABC_transp_permease"/>
</dbReference>
<dbReference type="Proteomes" id="UP001595377">
    <property type="component" value="Unassembled WGS sequence"/>
</dbReference>
<feature type="transmembrane region" description="Helical" evidence="6">
    <location>
        <begin position="312"/>
        <end position="331"/>
    </location>
</feature>
<evidence type="ECO:0000256" key="2">
    <source>
        <dbReference type="ARBA" id="ARBA00022475"/>
    </source>
</evidence>
<reference evidence="9" key="1">
    <citation type="journal article" date="2019" name="Int. J. Syst. Evol. Microbiol.">
        <title>The Global Catalogue of Microorganisms (GCM) 10K type strain sequencing project: providing services to taxonomists for standard genome sequencing and annotation.</title>
        <authorList>
            <consortium name="The Broad Institute Genomics Platform"/>
            <consortium name="The Broad Institute Genome Sequencing Center for Infectious Disease"/>
            <person name="Wu L."/>
            <person name="Ma J."/>
        </authorList>
    </citation>
    <scope>NUCLEOTIDE SEQUENCE [LARGE SCALE GENOMIC DNA]</scope>
    <source>
        <strain evidence="9">KCTC 52677</strain>
    </source>
</reference>
<evidence type="ECO:0000256" key="3">
    <source>
        <dbReference type="ARBA" id="ARBA00022692"/>
    </source>
</evidence>
<dbReference type="InterPro" id="IPR011042">
    <property type="entry name" value="6-blade_b-propeller_TolB-like"/>
</dbReference>
<name>A0ABV7DJB4_9HYPH</name>
<comment type="subcellular location">
    <subcellularLocation>
        <location evidence="1">Cell membrane</location>
        <topology evidence="1">Multi-pass membrane protein</topology>
    </subcellularLocation>
</comment>